<gene>
    <name evidence="2" type="ORF">ECRASSUSDP1_LOCUS19762</name>
</gene>
<keyword evidence="3" id="KW-1185">Reference proteome</keyword>
<protein>
    <submittedName>
        <fullName evidence="2">Uncharacterized protein</fullName>
    </submittedName>
</protein>
<dbReference type="Proteomes" id="UP001295684">
    <property type="component" value="Unassembled WGS sequence"/>
</dbReference>
<dbReference type="PROSITE" id="PS51419">
    <property type="entry name" value="RAB"/>
    <property type="match status" value="1"/>
</dbReference>
<dbReference type="Pfam" id="PF00071">
    <property type="entry name" value="Ras"/>
    <property type="match status" value="1"/>
</dbReference>
<name>A0AAD2D371_EUPCR</name>
<accession>A0AAD2D371</accession>
<sequence>MESREEVDYIIKLILLGDCGAGKTSILERYNNPSLDYDLNDRVTTSFDLSRKVFEQDNMLFQLHVWDTIGQEKYKSLIKTYYKKAIAAIVVYDITSKSSFKNCKHWLDQLKKYGEYDFDREVQYEEGEAFAHQKDLQFYETSALEGENIKEMFDSLLNKVVDKLKCLQTSTSKNPSFSLVDTSRDAYRKSLRSHYSSTIMPNKKKRCKC</sequence>
<evidence type="ECO:0000256" key="1">
    <source>
        <dbReference type="ARBA" id="ARBA00022741"/>
    </source>
</evidence>
<dbReference type="InterPro" id="IPR001806">
    <property type="entry name" value="Small_GTPase"/>
</dbReference>
<organism evidence="2 3">
    <name type="scientific">Euplotes crassus</name>
    <dbReference type="NCBI Taxonomy" id="5936"/>
    <lineage>
        <taxon>Eukaryota</taxon>
        <taxon>Sar</taxon>
        <taxon>Alveolata</taxon>
        <taxon>Ciliophora</taxon>
        <taxon>Intramacronucleata</taxon>
        <taxon>Spirotrichea</taxon>
        <taxon>Hypotrichia</taxon>
        <taxon>Euplotida</taxon>
        <taxon>Euplotidae</taxon>
        <taxon>Moneuplotes</taxon>
    </lineage>
</organism>
<dbReference type="PRINTS" id="PR00449">
    <property type="entry name" value="RASTRNSFRMNG"/>
</dbReference>
<dbReference type="EMBL" id="CAMPGE010020084">
    <property type="protein sequence ID" value="CAI2378367.1"/>
    <property type="molecule type" value="Genomic_DNA"/>
</dbReference>
<dbReference type="SMART" id="SM00175">
    <property type="entry name" value="RAB"/>
    <property type="match status" value="1"/>
</dbReference>
<evidence type="ECO:0000313" key="3">
    <source>
        <dbReference type="Proteomes" id="UP001295684"/>
    </source>
</evidence>
<dbReference type="FunFam" id="3.40.50.300:FF:001447">
    <property type="entry name" value="Ras-related protein Rab-1B"/>
    <property type="match status" value="1"/>
</dbReference>
<dbReference type="SUPFAM" id="SSF52540">
    <property type="entry name" value="P-loop containing nucleoside triphosphate hydrolases"/>
    <property type="match status" value="1"/>
</dbReference>
<dbReference type="SMART" id="SM00173">
    <property type="entry name" value="RAS"/>
    <property type="match status" value="1"/>
</dbReference>
<dbReference type="CDD" id="cd00154">
    <property type="entry name" value="Rab"/>
    <property type="match status" value="1"/>
</dbReference>
<dbReference type="PROSITE" id="PS51421">
    <property type="entry name" value="RAS"/>
    <property type="match status" value="1"/>
</dbReference>
<comment type="caution">
    <text evidence="2">The sequence shown here is derived from an EMBL/GenBank/DDBJ whole genome shotgun (WGS) entry which is preliminary data.</text>
</comment>
<dbReference type="GO" id="GO:0005525">
    <property type="term" value="F:GTP binding"/>
    <property type="evidence" value="ECO:0007669"/>
    <property type="project" value="InterPro"/>
</dbReference>
<dbReference type="NCBIfam" id="TIGR00231">
    <property type="entry name" value="small_GTP"/>
    <property type="match status" value="1"/>
</dbReference>
<dbReference type="AlphaFoldDB" id="A0AAD2D371"/>
<dbReference type="InterPro" id="IPR005225">
    <property type="entry name" value="Small_GTP-bd"/>
</dbReference>
<dbReference type="InterPro" id="IPR027417">
    <property type="entry name" value="P-loop_NTPase"/>
</dbReference>
<dbReference type="PANTHER" id="PTHR47978">
    <property type="match status" value="1"/>
</dbReference>
<evidence type="ECO:0000313" key="2">
    <source>
        <dbReference type="EMBL" id="CAI2378367.1"/>
    </source>
</evidence>
<dbReference type="Gene3D" id="3.40.50.300">
    <property type="entry name" value="P-loop containing nucleotide triphosphate hydrolases"/>
    <property type="match status" value="1"/>
</dbReference>
<dbReference type="GO" id="GO:0003924">
    <property type="term" value="F:GTPase activity"/>
    <property type="evidence" value="ECO:0007669"/>
    <property type="project" value="InterPro"/>
</dbReference>
<proteinExistence type="predicted"/>
<keyword evidence="1" id="KW-0547">Nucleotide-binding</keyword>
<reference evidence="2" key="1">
    <citation type="submission" date="2023-07" db="EMBL/GenBank/DDBJ databases">
        <authorList>
            <consortium name="AG Swart"/>
            <person name="Singh M."/>
            <person name="Singh A."/>
            <person name="Seah K."/>
            <person name="Emmerich C."/>
        </authorList>
    </citation>
    <scope>NUCLEOTIDE SEQUENCE</scope>
    <source>
        <strain evidence="2">DP1</strain>
    </source>
</reference>
<dbReference type="SMART" id="SM00174">
    <property type="entry name" value="RHO"/>
    <property type="match status" value="1"/>
</dbReference>
<dbReference type="SMART" id="SM00176">
    <property type="entry name" value="RAN"/>
    <property type="match status" value="1"/>
</dbReference>